<dbReference type="OrthoDB" id="5801306at2"/>
<comment type="caution">
    <text evidence="2">The sequence shown here is derived from an EMBL/GenBank/DDBJ whole genome shotgun (WGS) entry which is preliminary data.</text>
</comment>
<dbReference type="AlphaFoldDB" id="A0A2T6ATX9"/>
<evidence type="ECO:0000313" key="2">
    <source>
        <dbReference type="EMBL" id="PTX47269.1"/>
    </source>
</evidence>
<dbReference type="CDD" id="cd07996">
    <property type="entry name" value="WGR_MMR_like"/>
    <property type="match status" value="1"/>
</dbReference>
<feature type="domain" description="WGR" evidence="1">
    <location>
        <begin position="1"/>
        <end position="79"/>
    </location>
</feature>
<dbReference type="Proteomes" id="UP000244224">
    <property type="component" value="Unassembled WGS sequence"/>
</dbReference>
<accession>A0A2T6ATX9</accession>
<dbReference type="GO" id="GO:0003677">
    <property type="term" value="F:DNA binding"/>
    <property type="evidence" value="ECO:0007669"/>
    <property type="project" value="UniProtKB-KW"/>
</dbReference>
<dbReference type="SUPFAM" id="SSF142921">
    <property type="entry name" value="WGR domain-like"/>
    <property type="match status" value="1"/>
</dbReference>
<dbReference type="EMBL" id="QBKP01000013">
    <property type="protein sequence ID" value="PTX47269.1"/>
    <property type="molecule type" value="Genomic_DNA"/>
</dbReference>
<keyword evidence="2" id="KW-0238">DNA-binding</keyword>
<evidence type="ECO:0000259" key="1">
    <source>
        <dbReference type="PROSITE" id="PS51977"/>
    </source>
</evidence>
<sequence length="79" mass="8933">MALAHLHRTDPKANMARFYCIEVAPTLFGEVSVLRTWGRIGTRGRTSVETCLSAAEAEKAAVRTLRQKERRGYLPTRQM</sequence>
<dbReference type="Pfam" id="PF05406">
    <property type="entry name" value="WGR"/>
    <property type="match status" value="1"/>
</dbReference>
<dbReference type="Gene3D" id="2.20.140.10">
    <property type="entry name" value="WGR domain"/>
    <property type="match status" value="1"/>
</dbReference>
<dbReference type="InterPro" id="IPR008893">
    <property type="entry name" value="WGR_domain"/>
</dbReference>
<keyword evidence="3" id="KW-1185">Reference proteome</keyword>
<dbReference type="InterPro" id="IPR049809">
    <property type="entry name" value="YehF/YfeS-like_WGR"/>
</dbReference>
<reference evidence="2 3" key="1">
    <citation type="submission" date="2018-04" db="EMBL/GenBank/DDBJ databases">
        <title>Genomic Encyclopedia of Archaeal and Bacterial Type Strains, Phase II (KMG-II): from individual species to whole genera.</title>
        <authorList>
            <person name="Goeker M."/>
        </authorList>
    </citation>
    <scope>NUCLEOTIDE SEQUENCE [LARGE SCALE GENOMIC DNA]</scope>
    <source>
        <strain evidence="2 3">DSM 21823</strain>
    </source>
</reference>
<name>A0A2T6ATX9_9RHOB</name>
<protein>
    <submittedName>
        <fullName evidence="2">Putative DNA-binding WGR domain protein</fullName>
    </submittedName>
</protein>
<dbReference type="InterPro" id="IPR036930">
    <property type="entry name" value="WGR_dom_sf"/>
</dbReference>
<dbReference type="SMART" id="SM00773">
    <property type="entry name" value="WGR"/>
    <property type="match status" value="1"/>
</dbReference>
<gene>
    <name evidence="2" type="ORF">C8N34_11325</name>
</gene>
<proteinExistence type="predicted"/>
<organism evidence="2 3">
    <name type="scientific">Gemmobacter caeni</name>
    <dbReference type="NCBI Taxonomy" id="589035"/>
    <lineage>
        <taxon>Bacteria</taxon>
        <taxon>Pseudomonadati</taxon>
        <taxon>Pseudomonadota</taxon>
        <taxon>Alphaproteobacteria</taxon>
        <taxon>Rhodobacterales</taxon>
        <taxon>Paracoccaceae</taxon>
        <taxon>Gemmobacter</taxon>
    </lineage>
</organism>
<dbReference type="PROSITE" id="PS51977">
    <property type="entry name" value="WGR"/>
    <property type="match status" value="1"/>
</dbReference>
<evidence type="ECO:0000313" key="3">
    <source>
        <dbReference type="Proteomes" id="UP000244224"/>
    </source>
</evidence>